<sequence length="194" mass="22390">MKLNSAGTNGLENQFLGVSDEDLFFRSEKERECFAELVVRHHGKFLGLAARIAGYQNAEDVLQDAFVRMMTFHHRFHSYPGSSFLNWAWMVVRNSALTHVEKAARQVPYEDGRLEDLIGGREPEDKSVELRQLGEKILALLPREYESVMQCRYWDDLGLEEIARGLKIPVGTVKSRLFRGRMHVARLLRRLTAR</sequence>
<dbReference type="Proteomes" id="UP000808388">
    <property type="component" value="Unassembled WGS sequence"/>
</dbReference>
<dbReference type="GO" id="GO:0006352">
    <property type="term" value="P:DNA-templated transcription initiation"/>
    <property type="evidence" value="ECO:0007669"/>
    <property type="project" value="InterPro"/>
</dbReference>
<protein>
    <submittedName>
        <fullName evidence="7">RNA polymerase sigma factor</fullName>
    </submittedName>
</protein>
<dbReference type="GO" id="GO:0016987">
    <property type="term" value="F:sigma factor activity"/>
    <property type="evidence" value="ECO:0007669"/>
    <property type="project" value="UniProtKB-KW"/>
</dbReference>
<evidence type="ECO:0000259" key="5">
    <source>
        <dbReference type="Pfam" id="PF04542"/>
    </source>
</evidence>
<dbReference type="InterPro" id="IPR014284">
    <property type="entry name" value="RNA_pol_sigma-70_dom"/>
</dbReference>
<evidence type="ECO:0000313" key="7">
    <source>
        <dbReference type="EMBL" id="MBI3627840.1"/>
    </source>
</evidence>
<evidence type="ECO:0000256" key="1">
    <source>
        <dbReference type="ARBA" id="ARBA00010641"/>
    </source>
</evidence>
<name>A0A9D6LNZ5_9BACT</name>
<dbReference type="Gene3D" id="1.10.10.10">
    <property type="entry name" value="Winged helix-like DNA-binding domain superfamily/Winged helix DNA-binding domain"/>
    <property type="match status" value="1"/>
</dbReference>
<organism evidence="7 8">
    <name type="scientific">Candidatus Sungiibacteriota bacterium</name>
    <dbReference type="NCBI Taxonomy" id="2750080"/>
    <lineage>
        <taxon>Bacteria</taxon>
        <taxon>Candidatus Sungiibacteriota</taxon>
    </lineage>
</organism>
<evidence type="ECO:0000256" key="2">
    <source>
        <dbReference type="ARBA" id="ARBA00023015"/>
    </source>
</evidence>
<comment type="similarity">
    <text evidence="1">Belongs to the sigma-70 factor family. ECF subfamily.</text>
</comment>
<dbReference type="SUPFAM" id="SSF88946">
    <property type="entry name" value="Sigma2 domain of RNA polymerase sigma factors"/>
    <property type="match status" value="1"/>
</dbReference>
<feature type="domain" description="RNA polymerase sigma-70 region 2" evidence="5">
    <location>
        <begin position="37"/>
        <end position="105"/>
    </location>
</feature>
<evidence type="ECO:0000259" key="6">
    <source>
        <dbReference type="Pfam" id="PF08281"/>
    </source>
</evidence>
<dbReference type="Gene3D" id="1.10.1740.10">
    <property type="match status" value="1"/>
</dbReference>
<reference evidence="7" key="1">
    <citation type="submission" date="2020-07" db="EMBL/GenBank/DDBJ databases">
        <title>Huge and variable diversity of episymbiotic CPR bacteria and DPANN archaea in groundwater ecosystems.</title>
        <authorList>
            <person name="He C.Y."/>
            <person name="Keren R."/>
            <person name="Whittaker M."/>
            <person name="Farag I.F."/>
            <person name="Doudna J."/>
            <person name="Cate J.H.D."/>
            <person name="Banfield J.F."/>
        </authorList>
    </citation>
    <scope>NUCLEOTIDE SEQUENCE</scope>
    <source>
        <strain evidence="7">NC_groundwater_972_Pr1_S-0.2um_49_27</strain>
    </source>
</reference>
<dbReference type="EMBL" id="JACQCQ010000013">
    <property type="protein sequence ID" value="MBI3627840.1"/>
    <property type="molecule type" value="Genomic_DNA"/>
</dbReference>
<dbReference type="PANTHER" id="PTHR43133">
    <property type="entry name" value="RNA POLYMERASE ECF-TYPE SIGMA FACTO"/>
    <property type="match status" value="1"/>
</dbReference>
<feature type="domain" description="RNA polymerase sigma factor 70 region 4 type 2" evidence="6">
    <location>
        <begin position="136"/>
        <end position="183"/>
    </location>
</feature>
<dbReference type="InterPro" id="IPR036388">
    <property type="entry name" value="WH-like_DNA-bd_sf"/>
</dbReference>
<dbReference type="Pfam" id="PF04542">
    <property type="entry name" value="Sigma70_r2"/>
    <property type="match status" value="1"/>
</dbReference>
<evidence type="ECO:0000256" key="4">
    <source>
        <dbReference type="ARBA" id="ARBA00023163"/>
    </source>
</evidence>
<dbReference type="InterPro" id="IPR013249">
    <property type="entry name" value="RNA_pol_sigma70_r4_t2"/>
</dbReference>
<dbReference type="SUPFAM" id="SSF88659">
    <property type="entry name" value="Sigma3 and sigma4 domains of RNA polymerase sigma factors"/>
    <property type="match status" value="1"/>
</dbReference>
<dbReference type="InterPro" id="IPR013325">
    <property type="entry name" value="RNA_pol_sigma_r2"/>
</dbReference>
<dbReference type="NCBIfam" id="TIGR02937">
    <property type="entry name" value="sigma70-ECF"/>
    <property type="match status" value="1"/>
</dbReference>
<keyword evidence="2" id="KW-0805">Transcription regulation</keyword>
<dbReference type="Pfam" id="PF08281">
    <property type="entry name" value="Sigma70_r4_2"/>
    <property type="match status" value="1"/>
</dbReference>
<comment type="caution">
    <text evidence="7">The sequence shown here is derived from an EMBL/GenBank/DDBJ whole genome shotgun (WGS) entry which is preliminary data.</text>
</comment>
<keyword evidence="3" id="KW-0731">Sigma factor</keyword>
<gene>
    <name evidence="7" type="ORF">HY220_03835</name>
</gene>
<evidence type="ECO:0000313" key="8">
    <source>
        <dbReference type="Proteomes" id="UP000808388"/>
    </source>
</evidence>
<dbReference type="GO" id="GO:0003677">
    <property type="term" value="F:DNA binding"/>
    <property type="evidence" value="ECO:0007669"/>
    <property type="project" value="InterPro"/>
</dbReference>
<evidence type="ECO:0000256" key="3">
    <source>
        <dbReference type="ARBA" id="ARBA00023082"/>
    </source>
</evidence>
<accession>A0A9D6LNZ5</accession>
<dbReference type="InterPro" id="IPR007627">
    <property type="entry name" value="RNA_pol_sigma70_r2"/>
</dbReference>
<dbReference type="InterPro" id="IPR013324">
    <property type="entry name" value="RNA_pol_sigma_r3/r4-like"/>
</dbReference>
<proteinExistence type="inferred from homology"/>
<keyword evidence="4" id="KW-0804">Transcription</keyword>
<dbReference type="InterPro" id="IPR039425">
    <property type="entry name" value="RNA_pol_sigma-70-like"/>
</dbReference>
<dbReference type="AlphaFoldDB" id="A0A9D6LNZ5"/>
<dbReference type="PANTHER" id="PTHR43133:SF51">
    <property type="entry name" value="RNA POLYMERASE SIGMA FACTOR"/>
    <property type="match status" value="1"/>
</dbReference>